<dbReference type="EMBL" id="LT607752">
    <property type="protein sequence ID" value="SCG81342.1"/>
    <property type="molecule type" value="Genomic_DNA"/>
</dbReference>
<feature type="compositionally biased region" description="Low complexity" evidence="1">
    <location>
        <begin position="148"/>
        <end position="157"/>
    </location>
</feature>
<sequence>MVPMPVPRSRAGAALRPLPVAAAWPVLPVLPVGLVELVSTGFPPAVVSPCVVPPLRAVVPLPPVAARPPVWVPAPLSPVPPPVVWSALVLAFPPVAAGWWRPVVACSGSGALPVPGVVRRPGRRWAVRPGGGRRAASAGLRRRPAPPATARSAVPAPSGGPRSALVATRRRVVRTMPVPAAVVSAVVVRAGTGRSGEGPAPHCREAVPARPAARSAGPGRRASRRESRPAARAGPVGLVAWRWTVRAGPVGRVAARSAARAGPAGWRLGGRAGVRTTARPTPRGRTARAVSTVPDGRAAPVGAVRSVAAGRVAAGGVAVPRARRPVRRRRPARTGRTVVPTAVGAIPPPGRSPVSVPGEWSTAALRTPPGWRGAVWAAAVPRTVARVTPVEGGAPRAGGRSTGRTSAGATAPGVRRRGGGRPECRPGPAPVAGAPADRGSAVGQTGPAGQRPVRASPAGNSR</sequence>
<protein>
    <submittedName>
        <fullName evidence="2">Uncharacterized protein</fullName>
    </submittedName>
</protein>
<name>A0A1C5KF14_9ACTN</name>
<keyword evidence="3" id="KW-1185">Reference proteome</keyword>
<organism evidence="2 3">
    <name type="scientific">Micromonospora rifamycinica</name>
    <dbReference type="NCBI Taxonomy" id="291594"/>
    <lineage>
        <taxon>Bacteria</taxon>
        <taxon>Bacillati</taxon>
        <taxon>Actinomycetota</taxon>
        <taxon>Actinomycetes</taxon>
        <taxon>Micromonosporales</taxon>
        <taxon>Micromonosporaceae</taxon>
        <taxon>Micromonospora</taxon>
    </lineage>
</organism>
<accession>A0A1C5KF14</accession>
<feature type="region of interest" description="Disordered" evidence="1">
    <location>
        <begin position="387"/>
        <end position="462"/>
    </location>
</feature>
<feature type="compositionally biased region" description="Low complexity" evidence="1">
    <location>
        <begin position="208"/>
        <end position="220"/>
    </location>
</feature>
<reference evidence="3" key="1">
    <citation type="submission" date="2016-06" db="EMBL/GenBank/DDBJ databases">
        <authorList>
            <person name="Varghese N."/>
            <person name="Submissions Spin"/>
        </authorList>
    </citation>
    <scope>NUCLEOTIDE SEQUENCE [LARGE SCALE GENOMIC DNA]</scope>
    <source>
        <strain evidence="3">DSM 44983</strain>
    </source>
</reference>
<feature type="region of interest" description="Disordered" evidence="1">
    <location>
        <begin position="192"/>
        <end position="232"/>
    </location>
</feature>
<feature type="region of interest" description="Disordered" evidence="1">
    <location>
        <begin position="125"/>
        <end position="165"/>
    </location>
</feature>
<dbReference type="Proteomes" id="UP000198226">
    <property type="component" value="Chromosome I"/>
</dbReference>
<proteinExistence type="predicted"/>
<evidence type="ECO:0000313" key="2">
    <source>
        <dbReference type="EMBL" id="SCG81342.1"/>
    </source>
</evidence>
<gene>
    <name evidence="2" type="ORF">GA0070623_5716</name>
</gene>
<feature type="region of interest" description="Disordered" evidence="1">
    <location>
        <begin position="266"/>
        <end position="291"/>
    </location>
</feature>
<feature type="compositionally biased region" description="Low complexity" evidence="1">
    <location>
        <begin position="273"/>
        <end position="291"/>
    </location>
</feature>
<dbReference type="AlphaFoldDB" id="A0A1C5KF14"/>
<evidence type="ECO:0000313" key="3">
    <source>
        <dbReference type="Proteomes" id="UP000198226"/>
    </source>
</evidence>
<evidence type="ECO:0000256" key="1">
    <source>
        <dbReference type="SAM" id="MobiDB-lite"/>
    </source>
</evidence>